<sequence>MAMSQSACKETGMKSCSLVENFLVHLLRRILRDRALYKVTSDFVDAAINGAIGVISGCIPPINLTDPECFHMYVHNNIFFSFAIDADLEKLSKKLVDANSKSWSSSSLQSSSDKDSIPVHGESQVPNGGKDDGSSSEDLNSTEITQDVSPEAQLAENEQATYASANNDLKGTKAYQEADVPGLYNLTKKLMFLAQREQLQEGSFATPNAFVPAWKNSGDPRRKVLWPECGWQPVSLTDMITSSAVKKVYRKANLCIHPDKVQQKGATLEQKYTAEKVFDILKVNVQILNVHDSLSVSKLISLSDSDEHLERKILDPERLSRVESIFGNLSETIKIYGPWSSAWVGEAGGAYNSGGNHVSNRFLNSFCAVLWHRLMGKKVLTVSSDVHIKDFYLQLGNKLSLLVPSDSSLHRQSNPSFSDAIEAVTCHHLL</sequence>
<dbReference type="GO" id="GO:0016020">
    <property type="term" value="C:membrane"/>
    <property type="evidence" value="ECO:0007669"/>
    <property type="project" value="InterPro"/>
</dbReference>
<protein>
    <submittedName>
        <fullName evidence="3">Clustered mitochondria protein isoform A</fullName>
    </submittedName>
</protein>
<dbReference type="PANTHER" id="PTHR23172">
    <property type="entry name" value="AUXILIN/CYCLIN G-ASSOCIATED KINASE-RELATED"/>
    <property type="match status" value="1"/>
</dbReference>
<evidence type="ECO:0000313" key="3">
    <source>
        <dbReference type="EMBL" id="RZB79819.1"/>
    </source>
</evidence>
<gene>
    <name evidence="3" type="ORF">D0Y65_029865</name>
</gene>
<dbReference type="GO" id="GO:0072318">
    <property type="term" value="P:clathrin coat disassembly"/>
    <property type="evidence" value="ECO:0007669"/>
    <property type="project" value="TreeGrafter"/>
</dbReference>
<evidence type="ECO:0000313" key="4">
    <source>
        <dbReference type="Proteomes" id="UP000289340"/>
    </source>
</evidence>
<dbReference type="SUPFAM" id="SSF46565">
    <property type="entry name" value="Chaperone J-domain"/>
    <property type="match status" value="1"/>
</dbReference>
<accession>A0A445I1D1</accession>
<feature type="region of interest" description="Disordered" evidence="1">
    <location>
        <begin position="103"/>
        <end position="143"/>
    </location>
</feature>
<dbReference type="AlphaFoldDB" id="A0A445I1D1"/>
<dbReference type="Gene3D" id="1.10.287.110">
    <property type="entry name" value="DnaJ domain"/>
    <property type="match status" value="1"/>
</dbReference>
<dbReference type="InterPro" id="IPR036869">
    <property type="entry name" value="J_dom_sf"/>
</dbReference>
<organism evidence="3 4">
    <name type="scientific">Glycine soja</name>
    <name type="common">Wild soybean</name>
    <dbReference type="NCBI Taxonomy" id="3848"/>
    <lineage>
        <taxon>Eukaryota</taxon>
        <taxon>Viridiplantae</taxon>
        <taxon>Streptophyta</taxon>
        <taxon>Embryophyta</taxon>
        <taxon>Tracheophyta</taxon>
        <taxon>Spermatophyta</taxon>
        <taxon>Magnoliopsida</taxon>
        <taxon>eudicotyledons</taxon>
        <taxon>Gunneridae</taxon>
        <taxon>Pentapetalae</taxon>
        <taxon>rosids</taxon>
        <taxon>fabids</taxon>
        <taxon>Fabales</taxon>
        <taxon>Fabaceae</taxon>
        <taxon>Papilionoideae</taxon>
        <taxon>50 kb inversion clade</taxon>
        <taxon>NPAAA clade</taxon>
        <taxon>indigoferoid/millettioid clade</taxon>
        <taxon>Phaseoleae</taxon>
        <taxon>Glycine</taxon>
        <taxon>Glycine subgen. Soja</taxon>
    </lineage>
</organism>
<comment type="caution">
    <text evidence="3">The sequence shown here is derived from an EMBL/GenBank/DDBJ whole genome shotgun (WGS) entry which is preliminary data.</text>
</comment>
<feature type="domain" description="Clu" evidence="2">
    <location>
        <begin position="1"/>
        <end position="340"/>
    </location>
</feature>
<name>A0A445I1D1_GLYSO</name>
<dbReference type="GO" id="GO:0016798">
    <property type="term" value="F:hydrolase activity, acting on glycosyl bonds"/>
    <property type="evidence" value="ECO:0007669"/>
    <property type="project" value="InterPro"/>
</dbReference>
<dbReference type="GO" id="GO:0072583">
    <property type="term" value="P:clathrin-dependent endocytosis"/>
    <property type="evidence" value="ECO:0007669"/>
    <property type="project" value="TreeGrafter"/>
</dbReference>
<dbReference type="GO" id="GO:0030276">
    <property type="term" value="F:clathrin binding"/>
    <property type="evidence" value="ECO:0007669"/>
    <property type="project" value="TreeGrafter"/>
</dbReference>
<dbReference type="Proteomes" id="UP000289340">
    <property type="component" value="Chromosome 11"/>
</dbReference>
<dbReference type="Pfam" id="PF13236">
    <property type="entry name" value="CLU"/>
    <property type="match status" value="1"/>
</dbReference>
<proteinExistence type="predicted"/>
<dbReference type="GO" id="GO:0005737">
    <property type="term" value="C:cytoplasm"/>
    <property type="evidence" value="ECO:0007669"/>
    <property type="project" value="TreeGrafter"/>
</dbReference>
<dbReference type="InterPro" id="IPR005199">
    <property type="entry name" value="Glyco_hydro_79"/>
</dbReference>
<evidence type="ECO:0000256" key="1">
    <source>
        <dbReference type="SAM" id="MobiDB-lite"/>
    </source>
</evidence>
<dbReference type="GO" id="GO:0031982">
    <property type="term" value="C:vesicle"/>
    <property type="evidence" value="ECO:0007669"/>
    <property type="project" value="TreeGrafter"/>
</dbReference>
<keyword evidence="4" id="KW-1185">Reference proteome</keyword>
<dbReference type="InterPro" id="IPR025697">
    <property type="entry name" value="CLU_dom"/>
</dbReference>
<dbReference type="PROSITE" id="PS51823">
    <property type="entry name" value="CLU"/>
    <property type="match status" value="1"/>
</dbReference>
<reference evidence="3 4" key="1">
    <citation type="submission" date="2018-09" db="EMBL/GenBank/DDBJ databases">
        <title>A high-quality reference genome of wild soybean provides a powerful tool to mine soybean genomes.</title>
        <authorList>
            <person name="Xie M."/>
            <person name="Chung C.Y.L."/>
            <person name="Li M.-W."/>
            <person name="Wong F.-L."/>
            <person name="Chan T.-F."/>
            <person name="Lam H.-M."/>
        </authorList>
    </citation>
    <scope>NUCLEOTIDE SEQUENCE [LARGE SCALE GENOMIC DNA]</scope>
    <source>
        <strain evidence="4">cv. W05</strain>
        <tissue evidence="3">Hypocotyl of etiolated seedlings</tissue>
    </source>
</reference>
<dbReference type="PANTHER" id="PTHR23172:SF68">
    <property type="entry name" value="DNAJ DOMAIN PROTEIN"/>
    <property type="match status" value="1"/>
</dbReference>
<dbReference type="Pfam" id="PF03662">
    <property type="entry name" value="Glyco_hydro_79n"/>
    <property type="match status" value="1"/>
</dbReference>
<dbReference type="EMBL" id="QZWG01000011">
    <property type="protein sequence ID" value="RZB79819.1"/>
    <property type="molecule type" value="Genomic_DNA"/>
</dbReference>
<evidence type="ECO:0000259" key="2">
    <source>
        <dbReference type="PROSITE" id="PS51823"/>
    </source>
</evidence>